<evidence type="ECO:0000256" key="5">
    <source>
        <dbReference type="ARBA" id="ARBA00023277"/>
    </source>
</evidence>
<dbReference type="InterPro" id="IPR013785">
    <property type="entry name" value="Aldolase_TIM"/>
</dbReference>
<evidence type="ECO:0000256" key="2">
    <source>
        <dbReference type="ARBA" id="ARBA00006906"/>
    </source>
</evidence>
<dbReference type="Pfam" id="PF01081">
    <property type="entry name" value="Aldolase"/>
    <property type="match status" value="1"/>
</dbReference>
<reference evidence="6 7" key="1">
    <citation type="submission" date="2020-08" db="EMBL/GenBank/DDBJ databases">
        <title>Stenotrophomonas tumulicola JCM 30961.</title>
        <authorList>
            <person name="Deng Y."/>
        </authorList>
    </citation>
    <scope>NUCLEOTIDE SEQUENCE [LARGE SCALE GENOMIC DNA]</scope>
    <source>
        <strain evidence="6 7">JCM 30961</strain>
    </source>
</reference>
<dbReference type="GO" id="GO:0016829">
    <property type="term" value="F:lyase activity"/>
    <property type="evidence" value="ECO:0007669"/>
    <property type="project" value="UniProtKB-KW"/>
</dbReference>
<evidence type="ECO:0000256" key="4">
    <source>
        <dbReference type="ARBA" id="ARBA00023239"/>
    </source>
</evidence>
<evidence type="ECO:0000313" key="7">
    <source>
        <dbReference type="Proteomes" id="UP000547058"/>
    </source>
</evidence>
<name>A0A7W3FKT5_9GAMM</name>
<dbReference type="NCBIfam" id="TIGR01182">
    <property type="entry name" value="eda"/>
    <property type="match status" value="1"/>
</dbReference>
<gene>
    <name evidence="6" type="ORF">H4O11_06290</name>
</gene>
<dbReference type="InterPro" id="IPR031338">
    <property type="entry name" value="KDPG/KHG_AS_2"/>
</dbReference>
<comment type="subunit">
    <text evidence="3">Homotrimer.</text>
</comment>
<dbReference type="RefSeq" id="WP_182338545.1">
    <property type="nucleotide sequence ID" value="NZ_JACGXS010000002.1"/>
</dbReference>
<evidence type="ECO:0000256" key="3">
    <source>
        <dbReference type="ARBA" id="ARBA00011233"/>
    </source>
</evidence>
<dbReference type="Gene3D" id="3.20.20.70">
    <property type="entry name" value="Aldolase class I"/>
    <property type="match status" value="1"/>
</dbReference>
<proteinExistence type="inferred from homology"/>
<protein>
    <submittedName>
        <fullName evidence="6">Bifunctional 4-hydroxy-2-oxoglutarate aldolase/2-dehydro-3-deoxy-phosphogluconate aldolase</fullName>
    </submittedName>
</protein>
<accession>A0A7W3FKT5</accession>
<organism evidence="6 7">
    <name type="scientific">Stenotrophomonas tumulicola</name>
    <dbReference type="NCBI Taxonomy" id="1685415"/>
    <lineage>
        <taxon>Bacteria</taxon>
        <taxon>Pseudomonadati</taxon>
        <taxon>Pseudomonadota</taxon>
        <taxon>Gammaproteobacteria</taxon>
        <taxon>Lysobacterales</taxon>
        <taxon>Lysobacteraceae</taxon>
        <taxon>Stenotrophomonas</taxon>
    </lineage>
</organism>
<dbReference type="SUPFAM" id="SSF51569">
    <property type="entry name" value="Aldolase"/>
    <property type="match status" value="1"/>
</dbReference>
<keyword evidence="4" id="KW-0456">Lyase</keyword>
<keyword evidence="5" id="KW-0119">Carbohydrate metabolism</keyword>
<comment type="caution">
    <text evidence="6">The sequence shown here is derived from an EMBL/GenBank/DDBJ whole genome shotgun (WGS) entry which is preliminary data.</text>
</comment>
<comment type="pathway">
    <text evidence="1">Carbohydrate acid metabolism.</text>
</comment>
<dbReference type="AlphaFoldDB" id="A0A7W3FKT5"/>
<keyword evidence="7" id="KW-1185">Reference proteome</keyword>
<dbReference type="PROSITE" id="PS00160">
    <property type="entry name" value="ALDOLASE_KDPG_KHG_2"/>
    <property type="match status" value="1"/>
</dbReference>
<dbReference type="InterPro" id="IPR000887">
    <property type="entry name" value="Aldlse_KDPG_KHG"/>
</dbReference>
<comment type="similarity">
    <text evidence="2">Belongs to the KHG/KDPG aldolase family.</text>
</comment>
<dbReference type="Proteomes" id="UP000547058">
    <property type="component" value="Unassembled WGS sequence"/>
</dbReference>
<evidence type="ECO:0000256" key="1">
    <source>
        <dbReference type="ARBA" id="ARBA00004761"/>
    </source>
</evidence>
<dbReference type="PANTHER" id="PTHR30246">
    <property type="entry name" value="2-KETO-3-DEOXY-6-PHOSPHOGLUCONATE ALDOLASE"/>
    <property type="match status" value="1"/>
</dbReference>
<evidence type="ECO:0000313" key="6">
    <source>
        <dbReference type="EMBL" id="MBA8681416.1"/>
    </source>
</evidence>
<dbReference type="EMBL" id="JACGXS010000002">
    <property type="protein sequence ID" value="MBA8681416.1"/>
    <property type="molecule type" value="Genomic_DNA"/>
</dbReference>
<sequence length="212" mass="21575">MNTDPQATLELIGTGHVVAILRGDFRGADDVIADALASRGVTSLELTIDSPDSLARIARLAERMRGRMAVGAGTVLTIEQVIAAAEAGATFIVSPNRNRAVIQTAVATGLVALPGCQTPSEIVEAVEAGAQAVKLFPAEVLGPAFVRALRGPLPTLRLVPTGGVTPALAAEYRAAGAWAVGVGSDLVGRSGADKVDAIDIGKRASAFVEAMA</sequence>
<dbReference type="PANTHER" id="PTHR30246:SF1">
    <property type="entry name" value="2-DEHYDRO-3-DEOXY-6-PHOSPHOGALACTONATE ALDOLASE-RELATED"/>
    <property type="match status" value="1"/>
</dbReference>
<dbReference type="CDD" id="cd00452">
    <property type="entry name" value="KDPG_aldolase"/>
    <property type="match status" value="1"/>
</dbReference>